<feature type="compositionally biased region" description="Polar residues" evidence="1">
    <location>
        <begin position="1213"/>
        <end position="1224"/>
    </location>
</feature>
<feature type="compositionally biased region" description="Polar residues" evidence="1">
    <location>
        <begin position="438"/>
        <end position="447"/>
    </location>
</feature>
<feature type="compositionally biased region" description="Basic and acidic residues" evidence="1">
    <location>
        <begin position="957"/>
        <end position="969"/>
    </location>
</feature>
<feature type="compositionally biased region" description="Polar residues" evidence="1">
    <location>
        <begin position="633"/>
        <end position="674"/>
    </location>
</feature>
<organism evidence="2 3">
    <name type="scientific">Pseudallescheria apiosperma</name>
    <name type="common">Scedosporium apiospermum</name>
    <dbReference type="NCBI Taxonomy" id="563466"/>
    <lineage>
        <taxon>Eukaryota</taxon>
        <taxon>Fungi</taxon>
        <taxon>Dikarya</taxon>
        <taxon>Ascomycota</taxon>
        <taxon>Pezizomycotina</taxon>
        <taxon>Sordariomycetes</taxon>
        <taxon>Hypocreomycetidae</taxon>
        <taxon>Microascales</taxon>
        <taxon>Microascaceae</taxon>
        <taxon>Scedosporium</taxon>
    </lineage>
</organism>
<feature type="compositionally biased region" description="Polar residues" evidence="1">
    <location>
        <begin position="1027"/>
        <end position="1038"/>
    </location>
</feature>
<feature type="region of interest" description="Disordered" evidence="1">
    <location>
        <begin position="1173"/>
        <end position="1256"/>
    </location>
</feature>
<dbReference type="OrthoDB" id="5416983at2759"/>
<feature type="compositionally biased region" description="Polar residues" evidence="1">
    <location>
        <begin position="61"/>
        <end position="72"/>
    </location>
</feature>
<dbReference type="Proteomes" id="UP000028545">
    <property type="component" value="Unassembled WGS sequence"/>
</dbReference>
<evidence type="ECO:0000313" key="3">
    <source>
        <dbReference type="Proteomes" id="UP000028545"/>
    </source>
</evidence>
<feature type="compositionally biased region" description="Basic and acidic residues" evidence="1">
    <location>
        <begin position="73"/>
        <end position="92"/>
    </location>
</feature>
<feature type="compositionally biased region" description="Basic and acidic residues" evidence="1">
    <location>
        <begin position="821"/>
        <end position="837"/>
    </location>
</feature>
<feature type="region of interest" description="Disordered" evidence="1">
    <location>
        <begin position="1"/>
        <end position="1077"/>
    </location>
</feature>
<feature type="compositionally biased region" description="Acidic residues" evidence="1">
    <location>
        <begin position="227"/>
        <end position="236"/>
    </location>
</feature>
<proteinExistence type="predicted"/>
<feature type="compositionally biased region" description="Basic and acidic residues" evidence="1">
    <location>
        <begin position="272"/>
        <end position="282"/>
    </location>
</feature>
<feature type="compositionally biased region" description="Basic and acidic residues" evidence="1">
    <location>
        <begin position="194"/>
        <end position="205"/>
    </location>
</feature>
<name>A0A084FXJ4_PSEDA</name>
<dbReference type="VEuPathDB" id="FungiDB:SAPIO_CDS9785"/>
<feature type="compositionally biased region" description="Pro residues" evidence="1">
    <location>
        <begin position="973"/>
        <end position="988"/>
    </location>
</feature>
<feature type="compositionally biased region" description="Polar residues" evidence="1">
    <location>
        <begin position="496"/>
        <end position="529"/>
    </location>
</feature>
<evidence type="ECO:0000256" key="1">
    <source>
        <dbReference type="SAM" id="MobiDB-lite"/>
    </source>
</evidence>
<feature type="compositionally biased region" description="Low complexity" evidence="1">
    <location>
        <begin position="1175"/>
        <end position="1200"/>
    </location>
</feature>
<feature type="compositionally biased region" description="Polar residues" evidence="1">
    <location>
        <begin position="724"/>
        <end position="736"/>
    </location>
</feature>
<sequence length="1256" mass="133966">MATEATLEKPADAPASTDSQPTPDFETTRQDGVQKPSLNGGRSSDDIENKRITAVEDQSHSTDVSVSGGSDTEASRADSSKPLNDDKGHERTSSTVKKPTTFKAVSVNKTFLASKAGGSTAAAKSSDKNSAASGMSSSPLNSSGFLSNRPRLIAKTGSGSRDSIPRFAANGGKPAAAPDPTSVWNKNRPTPTPETKKMSDEELKKYGIHMATRLHSEDNKGQSNWADIDDDDDDWAPETITWTDGTKITLPPPDETQNSSVGPAQAGGTAIAKDKSASDKTRSAAPSRTASPSVRSGGLASGKGLILKAGSTEKVTLVTKPSAPPPPAKSPWAPLPPIQKASPVVVDSLPLHTSPRLPLREPHAHKSFQHPAAREIAADDFSRSSWRDGPNMASRELYNSQSGRYEPVQDRRGSFRGDVYSRPALLQRPHPHHHDSTEPSPTFQASRPVQDGPFGRRRGSSNVSGGSGLLQRAGKGYDAGSMPPPDVLNTRRGSFAASTDSHISPRNFSPSGQAGARLQSSHGWPSRTSPAAAYATPHYSHAHSEKPPTPQGGPGSNVALQSEEDTVEFQKRLMRERREEAIRRRLEEEAREEAAKAERIRLKLEAMGPPPERKSAKKELTTADNADAATTTPSLAHSTVSVPGQATTTANDQNIASQEDQGTSKPATISTATTLPAGLPSELSADSQPQSKPTMQQDMGQPHIWQAPAQPSSSRLTSWPSSSQQPSRNVWGSPNNDRGLGNGTFNPDLGRVPESRATQLPQHPAKEPAPIGPPSARVLSQQPPTQAYPAARLDRYGAPEPRQYSEKQNQWVASVLQSDASLREQRARERADFDQRLAEQGLTYDDAQPTIKQSWRPDSGPSRPEQVSRVAATSWGRAVDEGSKHSNSISPDTHAPNGVISGSGAAAILTSNASAATSAQPRASRFFPPKERDTRAGTHTNSESERPKSPSPPPPTMDDHPAYDGDASHPHVSLPPPQPIVKLPPAPPTSASGQAPKADSTWLNSTHHRPLHSSSTSGSTAAHHSSITIHSPPQSQQEWQEKIYELTGRRAAPPKSPAVESASRTMLDHSSQHNPATVSLPSHIAVKEMDKGEVTSKPMADECFEEQEMGSLPLIRIPHKAPDAAWQPAVPANKPLPRTFMVVANTAKHLDLSDHSVVRISFPGMPMEVKTVTFHSSNRGSSRSTGHGRSSGRNRASGSNYRGGSGGKRDASSGFTNESTSSAQGPTSSLGSRGRGGYRTRAGETWSRRSTHSTNN</sequence>
<keyword evidence="3" id="KW-1185">Reference proteome</keyword>
<feature type="compositionally biased region" description="Low complexity" evidence="1">
    <location>
        <begin position="622"/>
        <end position="632"/>
    </location>
</feature>
<protein>
    <submittedName>
        <fullName evidence="2">Uncharacterized protein</fullName>
    </submittedName>
</protein>
<evidence type="ECO:0000313" key="2">
    <source>
        <dbReference type="EMBL" id="KEZ39806.1"/>
    </source>
</evidence>
<feature type="compositionally biased region" description="Low complexity" evidence="1">
    <location>
        <begin position="1012"/>
        <end position="1026"/>
    </location>
</feature>
<dbReference type="RefSeq" id="XP_016639605.1">
    <property type="nucleotide sequence ID" value="XM_016791095.1"/>
</dbReference>
<feature type="compositionally biased region" description="Low complexity" evidence="1">
    <location>
        <begin position="283"/>
        <end position="296"/>
    </location>
</feature>
<dbReference type="KEGG" id="sapo:SAPIO_CDS9785"/>
<feature type="compositionally biased region" description="Polar residues" evidence="1">
    <location>
        <begin position="684"/>
        <end position="699"/>
    </location>
</feature>
<feature type="compositionally biased region" description="Low complexity" evidence="1">
    <location>
        <begin position="905"/>
        <end position="919"/>
    </location>
</feature>
<dbReference type="GeneID" id="27728857"/>
<feature type="compositionally biased region" description="Basic and acidic residues" evidence="1">
    <location>
        <begin position="1039"/>
        <end position="1048"/>
    </location>
</feature>
<feature type="compositionally biased region" description="Polar residues" evidence="1">
    <location>
        <begin position="806"/>
        <end position="820"/>
    </location>
</feature>
<dbReference type="AlphaFoldDB" id="A0A084FXJ4"/>
<feature type="compositionally biased region" description="Low complexity" evidence="1">
    <location>
        <begin position="113"/>
        <end position="147"/>
    </location>
</feature>
<feature type="compositionally biased region" description="Basic and acidic residues" evidence="1">
    <location>
        <begin position="928"/>
        <end position="948"/>
    </location>
</feature>
<gene>
    <name evidence="2" type="ORF">SAPIO_CDS9785</name>
</gene>
<feature type="compositionally biased region" description="Basic and acidic residues" evidence="1">
    <location>
        <begin position="43"/>
        <end position="60"/>
    </location>
</feature>
<dbReference type="EMBL" id="JOWA01000143">
    <property type="protein sequence ID" value="KEZ39806.1"/>
    <property type="molecule type" value="Genomic_DNA"/>
</dbReference>
<dbReference type="OMA" id="ETIEWTD"/>
<feature type="compositionally biased region" description="Basic and acidic residues" evidence="1">
    <location>
        <begin position="568"/>
        <end position="604"/>
    </location>
</feature>
<comment type="caution">
    <text evidence="2">The sequence shown here is derived from an EMBL/GenBank/DDBJ whole genome shotgun (WGS) entry which is preliminary data.</text>
</comment>
<feature type="compositionally biased region" description="Low complexity" evidence="1">
    <location>
        <begin position="712"/>
        <end position="723"/>
    </location>
</feature>
<feature type="compositionally biased region" description="Basic and acidic residues" evidence="1">
    <location>
        <begin position="372"/>
        <end position="386"/>
    </location>
</feature>
<accession>A0A084FXJ4</accession>
<feature type="compositionally biased region" description="Basic and acidic residues" evidence="1">
    <location>
        <begin position="611"/>
        <end position="621"/>
    </location>
</feature>
<reference evidence="2 3" key="1">
    <citation type="journal article" date="2014" name="Genome Announc.">
        <title>Draft genome sequence of the pathogenic fungus Scedosporium apiospermum.</title>
        <authorList>
            <person name="Vandeputte P."/>
            <person name="Ghamrawi S."/>
            <person name="Rechenmann M."/>
            <person name="Iltis A."/>
            <person name="Giraud S."/>
            <person name="Fleury M."/>
            <person name="Thornton C."/>
            <person name="Delhaes L."/>
            <person name="Meyer W."/>
            <person name="Papon N."/>
            <person name="Bouchara J.P."/>
        </authorList>
    </citation>
    <scope>NUCLEOTIDE SEQUENCE [LARGE SCALE GENOMIC DNA]</scope>
    <source>
        <strain evidence="2 3">IHEM 14462</strain>
    </source>
</reference>
<dbReference type="HOGENOM" id="CLU_002517_0_0_1"/>
<feature type="compositionally biased region" description="Pro residues" evidence="1">
    <location>
        <begin position="322"/>
        <end position="337"/>
    </location>
</feature>
<feature type="compositionally biased region" description="Basic and acidic residues" evidence="1">
    <location>
        <begin position="1"/>
        <end position="11"/>
    </location>
</feature>